<proteinExistence type="inferred from homology"/>
<evidence type="ECO:0000313" key="7">
    <source>
        <dbReference type="EMBL" id="MDN3202805.1"/>
    </source>
</evidence>
<evidence type="ECO:0000256" key="4">
    <source>
        <dbReference type="ARBA" id="ARBA00025742"/>
    </source>
</evidence>
<dbReference type="InterPro" id="IPR004843">
    <property type="entry name" value="Calcineurin-like_PHP"/>
</dbReference>
<dbReference type="Proteomes" id="UP001171916">
    <property type="component" value="Unassembled WGS sequence"/>
</dbReference>
<keyword evidence="5" id="KW-0732">Signal</keyword>
<reference evidence="7" key="1">
    <citation type="submission" date="2023-06" db="EMBL/GenBank/DDBJ databases">
        <title>Robiginitalea aurantiacus sp. nov. and Algoriphagus sediminis sp. nov., isolated from coastal sediment.</title>
        <authorList>
            <person name="Zhou Z.Y."/>
            <person name="An J."/>
            <person name="Jia Y.W."/>
            <person name="Du Z.J."/>
        </authorList>
    </citation>
    <scope>NUCLEOTIDE SEQUENCE</scope>
    <source>
        <strain evidence="7">C2-7</strain>
    </source>
</reference>
<evidence type="ECO:0000313" key="8">
    <source>
        <dbReference type="Proteomes" id="UP001171916"/>
    </source>
</evidence>
<feature type="signal peptide" evidence="5">
    <location>
        <begin position="1"/>
        <end position="24"/>
    </location>
</feature>
<dbReference type="Gene3D" id="3.60.21.10">
    <property type="match status" value="1"/>
</dbReference>
<evidence type="ECO:0000256" key="2">
    <source>
        <dbReference type="ARBA" id="ARBA00022801"/>
    </source>
</evidence>
<feature type="chain" id="PRO_5045487172" evidence="5">
    <location>
        <begin position="25"/>
        <end position="274"/>
    </location>
</feature>
<sequence>MKRRPFIKSLGAIGGSLFAANSFATLTAKEYRQLDDDFAGQYKIITASDGHYGQPDTDYEKSHSDLVKAIWKEKATDFIVFNGDLIHDEPQFMMQVKEVYDSIKMPYYVNKGNHDRVDPMRWKAIWGQDQDTGFIHDEKFGVILLNCSNEAGDYLCANLDYLQAKLYQYSSLESILVFIHISQNDWTRHGIACEDFLSTISEYDNVKATFHGHDHDVDGIMWNRKKPYFWSGHFGGSWGNPSPSYRVIELGEDGRMRTALKRVSDGEILNAHLV</sequence>
<dbReference type="EMBL" id="JAUEPH010000001">
    <property type="protein sequence ID" value="MDN3202805.1"/>
    <property type="molecule type" value="Genomic_DNA"/>
</dbReference>
<comment type="similarity">
    <text evidence="4">Belongs to the cyclic nucleotide phosphodiesterase class-III family.</text>
</comment>
<evidence type="ECO:0000256" key="3">
    <source>
        <dbReference type="ARBA" id="ARBA00023004"/>
    </source>
</evidence>
<keyword evidence="3" id="KW-0408">Iron</keyword>
<feature type="domain" description="Calcineurin-like phosphoesterase" evidence="6">
    <location>
        <begin position="44"/>
        <end position="215"/>
    </location>
</feature>
<evidence type="ECO:0000256" key="5">
    <source>
        <dbReference type="SAM" id="SignalP"/>
    </source>
</evidence>
<dbReference type="SUPFAM" id="SSF56300">
    <property type="entry name" value="Metallo-dependent phosphatases"/>
    <property type="match status" value="1"/>
</dbReference>
<comment type="caution">
    <text evidence="7">The sequence shown here is derived from an EMBL/GenBank/DDBJ whole genome shotgun (WGS) entry which is preliminary data.</text>
</comment>
<keyword evidence="1" id="KW-0479">Metal-binding</keyword>
<evidence type="ECO:0000256" key="1">
    <source>
        <dbReference type="ARBA" id="ARBA00022723"/>
    </source>
</evidence>
<dbReference type="PANTHER" id="PTHR42988:SF2">
    <property type="entry name" value="CYCLIC NUCLEOTIDE PHOSPHODIESTERASE CBUA0032-RELATED"/>
    <property type="match status" value="1"/>
</dbReference>
<keyword evidence="2" id="KW-0378">Hydrolase</keyword>
<organism evidence="7 8">
    <name type="scientific">Algoriphagus sediminis</name>
    <dbReference type="NCBI Taxonomy" id="3057113"/>
    <lineage>
        <taxon>Bacteria</taxon>
        <taxon>Pseudomonadati</taxon>
        <taxon>Bacteroidota</taxon>
        <taxon>Cytophagia</taxon>
        <taxon>Cytophagales</taxon>
        <taxon>Cyclobacteriaceae</taxon>
        <taxon>Algoriphagus</taxon>
    </lineage>
</organism>
<accession>A0ABT7Y8G0</accession>
<name>A0ABT7Y8G0_9BACT</name>
<dbReference type="RefSeq" id="WP_289998362.1">
    <property type="nucleotide sequence ID" value="NZ_JAUEPH010000001.1"/>
</dbReference>
<dbReference type="InterPro" id="IPR029052">
    <property type="entry name" value="Metallo-depent_PP-like"/>
</dbReference>
<gene>
    <name evidence="7" type="ORF">QVH07_01535</name>
</gene>
<dbReference type="InterPro" id="IPR050884">
    <property type="entry name" value="CNP_phosphodiesterase-III"/>
</dbReference>
<dbReference type="Pfam" id="PF00149">
    <property type="entry name" value="Metallophos"/>
    <property type="match status" value="1"/>
</dbReference>
<dbReference type="PANTHER" id="PTHR42988">
    <property type="entry name" value="PHOSPHOHYDROLASE"/>
    <property type="match status" value="1"/>
</dbReference>
<protein>
    <submittedName>
        <fullName evidence="7">Metallophosphoesterase</fullName>
    </submittedName>
</protein>
<keyword evidence="8" id="KW-1185">Reference proteome</keyword>
<evidence type="ECO:0000259" key="6">
    <source>
        <dbReference type="Pfam" id="PF00149"/>
    </source>
</evidence>